<evidence type="ECO:0000256" key="1">
    <source>
        <dbReference type="SAM" id="MobiDB-lite"/>
    </source>
</evidence>
<feature type="domain" description="DUF1266" evidence="2">
    <location>
        <begin position="203"/>
        <end position="417"/>
    </location>
</feature>
<dbReference type="Proteomes" id="UP000280298">
    <property type="component" value="Chromosome"/>
</dbReference>
<evidence type="ECO:0000313" key="4">
    <source>
        <dbReference type="Proteomes" id="UP000280298"/>
    </source>
</evidence>
<dbReference type="KEGG" id="scya:EJ357_12710"/>
<evidence type="ECO:0000313" key="3">
    <source>
        <dbReference type="EMBL" id="AZQ34239.1"/>
    </source>
</evidence>
<dbReference type="Pfam" id="PF06889">
    <property type="entry name" value="DUF1266"/>
    <property type="match status" value="1"/>
</dbReference>
<dbReference type="AlphaFoldDB" id="A0A3Q9EME1"/>
<organism evidence="3 4">
    <name type="scientific">Streptomyces cyaneochromogenes</name>
    <dbReference type="NCBI Taxonomy" id="2496836"/>
    <lineage>
        <taxon>Bacteria</taxon>
        <taxon>Bacillati</taxon>
        <taxon>Actinomycetota</taxon>
        <taxon>Actinomycetes</taxon>
        <taxon>Kitasatosporales</taxon>
        <taxon>Streptomycetaceae</taxon>
        <taxon>Streptomyces</taxon>
    </lineage>
</organism>
<feature type="region of interest" description="Disordered" evidence="1">
    <location>
        <begin position="1"/>
        <end position="25"/>
    </location>
</feature>
<accession>A0A3Q9EME1</accession>
<keyword evidence="4" id="KW-1185">Reference proteome</keyword>
<reference evidence="3 4" key="1">
    <citation type="journal article" date="2019" name="Int. J. Syst. Evol. Microbiol.">
        <title>Streptomyces cyaneochromogenes sp. nov., a blue pigment-producing actinomycete from manganese-contaminated soil.</title>
        <authorList>
            <person name="Tang X."/>
            <person name="Zhao J."/>
            <person name="Li K."/>
            <person name="Chen Z."/>
            <person name="Sun Y."/>
            <person name="Gao J."/>
        </authorList>
    </citation>
    <scope>NUCLEOTIDE SEQUENCE [LARGE SCALE GENOMIC DNA]</scope>
    <source>
        <strain evidence="3 4">MK-45</strain>
    </source>
</reference>
<sequence>MSFGPPPAAFGPPTPPAWTPPTETEQALLDAKSREDWPTYFETLARNRLYFEVRRDTADARFGSALALFEPDPRVVGGMVWAVYTEGMLPAPEPHRAFDWKKFGWLREDWKPDYPTMIVVNPGSPCEAFLPTARPYSNTWAQYAKRTEGPSDKAALRTLRVGGSLQGPVAHGLACGAHLIVHQGRLWNALAYHGHGYRTERRMLRKSWGITSHQEWQVQQHALLATDGANPVWEFALGLRRAIARDFGGYVETGYWRDAAARVLRQRAKGETVLTADGVVKTTPTPAADTETHIKGVQHLIGRIARYEARMRADGILGDGQYVTSADAWDLGRASCMARWGLSTRYCTLAEAEAAVVEAGYSAARCYDSWQDFSAGFILGRCLQFDNEKFGSWYEDMVTVHRILMSDPGSPWLNIPFQ</sequence>
<dbReference type="OrthoDB" id="4322331at2"/>
<gene>
    <name evidence="3" type="ORF">EJ357_12710</name>
</gene>
<evidence type="ECO:0000259" key="2">
    <source>
        <dbReference type="Pfam" id="PF06889"/>
    </source>
</evidence>
<dbReference type="InterPro" id="IPR009677">
    <property type="entry name" value="DUF1266"/>
</dbReference>
<dbReference type="EMBL" id="CP034539">
    <property type="protein sequence ID" value="AZQ34239.1"/>
    <property type="molecule type" value="Genomic_DNA"/>
</dbReference>
<feature type="compositionally biased region" description="Pro residues" evidence="1">
    <location>
        <begin position="1"/>
        <end position="19"/>
    </location>
</feature>
<proteinExistence type="predicted"/>
<name>A0A3Q9EME1_9ACTN</name>
<protein>
    <submittedName>
        <fullName evidence="3">DUF1266 domain-containing protein</fullName>
    </submittedName>
</protein>